<dbReference type="EMBL" id="SCWB01000003">
    <property type="protein sequence ID" value="TDM12501.1"/>
    <property type="molecule type" value="Genomic_DNA"/>
</dbReference>
<evidence type="ECO:0000313" key="8">
    <source>
        <dbReference type="EMBL" id="TDM12501.1"/>
    </source>
</evidence>
<name>A0A4R6BWC5_9STAP</name>
<dbReference type="PANTHER" id="PTHR34296:SF2">
    <property type="entry name" value="ABC TRANSPORTER GUANOSINE-BINDING PROTEIN NUPN"/>
    <property type="match status" value="1"/>
</dbReference>
<gene>
    <name evidence="8" type="ORF">ERX29_02510</name>
</gene>
<dbReference type="RefSeq" id="WP_133443114.1">
    <property type="nucleotide sequence ID" value="NZ_SCWB01000003.1"/>
</dbReference>
<evidence type="ECO:0000256" key="2">
    <source>
        <dbReference type="ARBA" id="ARBA00008610"/>
    </source>
</evidence>
<evidence type="ECO:0000256" key="1">
    <source>
        <dbReference type="ARBA" id="ARBA00004193"/>
    </source>
</evidence>
<dbReference type="AlphaFoldDB" id="A0A4R6BWC5"/>
<keyword evidence="4" id="KW-0732">Signal</keyword>
<evidence type="ECO:0000256" key="3">
    <source>
        <dbReference type="ARBA" id="ARBA00022475"/>
    </source>
</evidence>
<comment type="similarity">
    <text evidence="2">Belongs to the BMP lipoprotein family.</text>
</comment>
<evidence type="ECO:0000259" key="7">
    <source>
        <dbReference type="Pfam" id="PF02608"/>
    </source>
</evidence>
<keyword evidence="6" id="KW-0449">Lipoprotein</keyword>
<dbReference type="Gene3D" id="3.40.50.2300">
    <property type="match status" value="2"/>
</dbReference>
<evidence type="ECO:0000256" key="6">
    <source>
        <dbReference type="ARBA" id="ARBA00023288"/>
    </source>
</evidence>
<protein>
    <submittedName>
        <fullName evidence="8">BMP family ABC transporter substrate-binding protein</fullName>
    </submittedName>
</protein>
<reference evidence="8 9" key="1">
    <citation type="submission" date="2019-01" db="EMBL/GenBank/DDBJ databases">
        <title>Draft genome sequences of the type strains of six Macrococcus species.</title>
        <authorList>
            <person name="Mazhar S."/>
            <person name="Altermann E."/>
            <person name="Hill C."/>
            <person name="Mcauliffe O."/>
        </authorList>
    </citation>
    <scope>NUCLEOTIDE SEQUENCE [LARGE SCALE GENOMIC DNA]</scope>
    <source>
        <strain evidence="8 9">CCM4815</strain>
    </source>
</reference>
<dbReference type="Proteomes" id="UP000294802">
    <property type="component" value="Unassembled WGS sequence"/>
</dbReference>
<dbReference type="InterPro" id="IPR050957">
    <property type="entry name" value="BMP_lipoprotein"/>
</dbReference>
<organism evidence="8 9">
    <name type="scientific">Macrococcus lamae</name>
    <dbReference type="NCBI Taxonomy" id="198484"/>
    <lineage>
        <taxon>Bacteria</taxon>
        <taxon>Bacillati</taxon>
        <taxon>Bacillota</taxon>
        <taxon>Bacilli</taxon>
        <taxon>Bacillales</taxon>
        <taxon>Staphylococcaceae</taxon>
        <taxon>Macrococcus</taxon>
    </lineage>
</organism>
<keyword evidence="3" id="KW-1003">Cell membrane</keyword>
<proteinExistence type="inferred from homology"/>
<dbReference type="SUPFAM" id="SSF53822">
    <property type="entry name" value="Periplasmic binding protein-like I"/>
    <property type="match status" value="1"/>
</dbReference>
<comment type="subcellular location">
    <subcellularLocation>
        <location evidence="1">Cell membrane</location>
        <topology evidence="1">Lipid-anchor</topology>
    </subcellularLocation>
</comment>
<feature type="domain" description="ABC transporter substrate-binding protein PnrA-like" evidence="7">
    <location>
        <begin position="29"/>
        <end position="316"/>
    </location>
</feature>
<comment type="caution">
    <text evidence="8">The sequence shown here is derived from an EMBL/GenBank/DDBJ whole genome shotgun (WGS) entry which is preliminary data.</text>
</comment>
<dbReference type="Pfam" id="PF02608">
    <property type="entry name" value="Bmp"/>
    <property type="match status" value="1"/>
</dbReference>
<evidence type="ECO:0000256" key="4">
    <source>
        <dbReference type="ARBA" id="ARBA00022729"/>
    </source>
</evidence>
<dbReference type="InterPro" id="IPR028082">
    <property type="entry name" value="Peripla_BP_I"/>
</dbReference>
<dbReference type="PANTHER" id="PTHR34296">
    <property type="entry name" value="TRANSCRIPTIONAL ACTIVATOR PROTEIN MED"/>
    <property type="match status" value="1"/>
</dbReference>
<dbReference type="InterPro" id="IPR003760">
    <property type="entry name" value="PnrA-like"/>
</dbReference>
<accession>A0A4R6BWC5</accession>
<evidence type="ECO:0000313" key="9">
    <source>
        <dbReference type="Proteomes" id="UP000294802"/>
    </source>
</evidence>
<evidence type="ECO:0000256" key="5">
    <source>
        <dbReference type="ARBA" id="ARBA00023136"/>
    </source>
</evidence>
<keyword evidence="5" id="KW-0472">Membrane</keyword>
<dbReference type="OrthoDB" id="2556857at2"/>
<keyword evidence="9" id="KW-1185">Reference proteome</keyword>
<dbReference type="GO" id="GO:0005886">
    <property type="term" value="C:plasma membrane"/>
    <property type="evidence" value="ECO:0007669"/>
    <property type="project" value="UniProtKB-SubCell"/>
</dbReference>
<sequence>MKKIITIVLIIIITAIAVMYLKPEKKELTSVGFLFPDSMYDQTWGTEGYKGMLDIVQTYDTAFFFEENINTRSKIENSIKEMSARNVNILFGQGIEYSKVFNDMASHYPDINFVVFNGKSTEKNVTAVNIDGYSMGFFSGMIASHQSDNNCIGVIGAFDTQPDIRGFIDGAQYQNSDIKIVANYINTFSYDNRGEALAKQMIDKDKVDVILPAADGVNADIMTLLKERDISTIGYIVDQSNYGPHVLTSLQLNLSEAYLEMAERYTNNQLKGGTYYFGVKEDMVQLGNMSYRVDKDYKEQILEALKKYKKELMLPNGKKDNRLHFESYLQETH</sequence>